<comment type="caution">
    <text evidence="1">The sequence shown here is derived from an EMBL/GenBank/DDBJ whole genome shotgun (WGS) entry which is preliminary data.</text>
</comment>
<evidence type="ECO:0000313" key="2">
    <source>
        <dbReference type="Proteomes" id="UP001139035"/>
    </source>
</evidence>
<gene>
    <name evidence="1" type="ORF">LZD57_13080</name>
</gene>
<reference evidence="1" key="1">
    <citation type="submission" date="2022-01" db="EMBL/GenBank/DDBJ databases">
        <title>Jiella avicenniae sp. nov., a novel endophytic bacterium isolated from bark of Avicennia marina.</title>
        <authorList>
            <person name="Tuo L."/>
        </authorList>
    </citation>
    <scope>NUCLEOTIDE SEQUENCE</scope>
    <source>
        <strain evidence="1">CBK1P-4</strain>
    </source>
</reference>
<dbReference type="EMBL" id="JAJUWU010000012">
    <property type="protein sequence ID" value="MCE7028927.1"/>
    <property type="molecule type" value="Genomic_DNA"/>
</dbReference>
<dbReference type="NCBIfam" id="TIGR01725">
    <property type="entry name" value="phge_HK97_gp10"/>
    <property type="match status" value="1"/>
</dbReference>
<keyword evidence="2" id="KW-1185">Reference proteome</keyword>
<dbReference type="Proteomes" id="UP001139035">
    <property type="component" value="Unassembled WGS sequence"/>
</dbReference>
<dbReference type="InterPro" id="IPR010064">
    <property type="entry name" value="HK97-gp10_tail"/>
</dbReference>
<sequence length="124" mass="13906">MARSSDQLAKLKLRFDAIPRAVREAVIPALDKSADQLVAAAKHLAPEDDGDLKNSICREAGEHDLQRVVKAGDDKAFYAMFVEHGTAETPAQPFMFPAYRLNKDQIQRRLKREIGKAIKLEFSK</sequence>
<evidence type="ECO:0000313" key="1">
    <source>
        <dbReference type="EMBL" id="MCE7028927.1"/>
    </source>
</evidence>
<dbReference type="RefSeq" id="WP_233719931.1">
    <property type="nucleotide sequence ID" value="NZ_JAJUWU010000012.1"/>
</dbReference>
<protein>
    <submittedName>
        <fullName evidence="1">HK97 gp10 family phage protein</fullName>
    </submittedName>
</protein>
<dbReference type="Pfam" id="PF04883">
    <property type="entry name" value="HK97-gp10_like"/>
    <property type="match status" value="1"/>
</dbReference>
<organism evidence="1 2">
    <name type="scientific">Jiella avicenniae</name>
    <dbReference type="NCBI Taxonomy" id="2907202"/>
    <lineage>
        <taxon>Bacteria</taxon>
        <taxon>Pseudomonadati</taxon>
        <taxon>Pseudomonadota</taxon>
        <taxon>Alphaproteobacteria</taxon>
        <taxon>Hyphomicrobiales</taxon>
        <taxon>Aurantimonadaceae</taxon>
        <taxon>Jiella</taxon>
    </lineage>
</organism>
<name>A0A9X1P0A4_9HYPH</name>
<dbReference type="AlphaFoldDB" id="A0A9X1P0A4"/>
<proteinExistence type="predicted"/>
<accession>A0A9X1P0A4</accession>